<dbReference type="RefSeq" id="WP_059399270.1">
    <property type="nucleotide sequence ID" value="NZ_CP012915.1"/>
</dbReference>
<dbReference type="InterPro" id="IPR011009">
    <property type="entry name" value="Kinase-like_dom_sf"/>
</dbReference>
<accession>A0A0P0FCV3</accession>
<dbReference type="PANTHER" id="PTHR34273:SF2">
    <property type="entry name" value="METHYLTHIORIBOSE KINASE"/>
    <property type="match status" value="1"/>
</dbReference>
<dbReference type="Pfam" id="PF01636">
    <property type="entry name" value="APH"/>
    <property type="match status" value="1"/>
</dbReference>
<geneLocation type="plasmid" evidence="8 9">
    <name>p1</name>
</geneLocation>
<comment type="similarity">
    <text evidence="1">Belongs to the methylthioribose kinase family.</text>
</comment>
<dbReference type="GO" id="GO:0016301">
    <property type="term" value="F:kinase activity"/>
    <property type="evidence" value="ECO:0007669"/>
    <property type="project" value="UniProtKB-KW"/>
</dbReference>
<evidence type="ECO:0000256" key="4">
    <source>
        <dbReference type="ARBA" id="ARBA00022777"/>
    </source>
</evidence>
<keyword evidence="2 8" id="KW-0808">Transferase</keyword>
<gene>
    <name evidence="8" type="ORF">D3868_18740</name>
    <name evidence="7" type="ORF">SIM66_06455</name>
</gene>
<dbReference type="AlphaFoldDB" id="A0A0P0FCV3"/>
<evidence type="ECO:0000313" key="9">
    <source>
        <dbReference type="Proteomes" id="UP000298774"/>
    </source>
</evidence>
<dbReference type="GO" id="GO:0005524">
    <property type="term" value="F:ATP binding"/>
    <property type="evidence" value="ECO:0007669"/>
    <property type="project" value="UniProtKB-KW"/>
</dbReference>
<dbReference type="Proteomes" id="UP001277471">
    <property type="component" value="Unassembled WGS sequence"/>
</dbReference>
<evidence type="ECO:0000313" key="7">
    <source>
        <dbReference type="EMBL" id="MDX5950828.1"/>
    </source>
</evidence>
<dbReference type="EMBL" id="JAWXYC010000003">
    <property type="protein sequence ID" value="MDX5950828.1"/>
    <property type="molecule type" value="Genomic_DNA"/>
</dbReference>
<dbReference type="PANTHER" id="PTHR34273">
    <property type="entry name" value="METHYLTHIORIBOSE KINASE"/>
    <property type="match status" value="1"/>
</dbReference>
<proteinExistence type="inferred from homology"/>
<sequence>MRNGFTDLSKDGEALSAVLSRMGLIAPGQPFEAETLTGGVSSTVLKISSAGRVFCLKQALPKLKVAKDWRVPVDRVFGEIDWLTTVSSIEPEAVPAVCGVDRDSRCFAMEFLPEEAYPNWKSLLMRGRVDAGFAAAVCAALGLIHARTAADPVLAGRFATDANFYAIRLEPYLAETARNHPRLAPRILEVLERTRTTKLVLVHGDVSPKNILVGRKGPVFLDAECAWYGDPAFDLAFCLNHLLLKAVHNPAAAPSLLAAFAASAAAYLDHVGWEPRDRFEERAAALLPCLMLARVDGKSPVEYLADAGRALVRTLAVAMIDRRPIALDQIAAFVRKEMTS</sequence>
<keyword evidence="8" id="KW-0614">Plasmid</keyword>
<protein>
    <submittedName>
        <fullName evidence="8">Aminoglycoside phosphotransferase family protein</fullName>
        <ecNumber evidence="7">2.7.1.-</ecNumber>
    </submittedName>
</protein>
<dbReference type="SUPFAM" id="SSF56112">
    <property type="entry name" value="Protein kinase-like (PK-like)"/>
    <property type="match status" value="1"/>
</dbReference>
<dbReference type="GeneID" id="56447345"/>
<keyword evidence="3" id="KW-0547">Nucleotide-binding</keyword>
<keyword evidence="10" id="KW-1185">Reference proteome</keyword>
<keyword evidence="4" id="KW-0418">Kinase</keyword>
<evidence type="ECO:0000259" key="6">
    <source>
        <dbReference type="Pfam" id="PF01636"/>
    </source>
</evidence>
<feature type="domain" description="Aminoglycoside phosphotransferase" evidence="6">
    <location>
        <begin position="34"/>
        <end position="242"/>
    </location>
</feature>
<name>A0A0P0FCV3_AZOBR</name>
<dbReference type="InterPro" id="IPR002575">
    <property type="entry name" value="Aminoglycoside_PTrfase"/>
</dbReference>
<dbReference type="Gene3D" id="3.90.1200.10">
    <property type="match status" value="1"/>
</dbReference>
<evidence type="ECO:0000313" key="8">
    <source>
        <dbReference type="EMBL" id="QCO11062.1"/>
    </source>
</evidence>
<reference evidence="7 10" key="2">
    <citation type="submission" date="2023-11" db="EMBL/GenBank/DDBJ databases">
        <title>MicrobeMod: A computational toolkit for identifying prokaryotic methylation and restriction-modification with nanopore sequencing.</title>
        <authorList>
            <person name="Crits-Christoph A."/>
            <person name="Kang S.C."/>
            <person name="Lee H."/>
            <person name="Ostrov N."/>
        </authorList>
    </citation>
    <scope>NUCLEOTIDE SEQUENCE [LARGE SCALE GENOMIC DNA]</scope>
    <source>
        <strain evidence="7 10">ATCC 29145</strain>
    </source>
</reference>
<dbReference type="Gene3D" id="3.30.200.20">
    <property type="entry name" value="Phosphorylase Kinase, domain 1"/>
    <property type="match status" value="1"/>
</dbReference>
<dbReference type="EMBL" id="CP032340">
    <property type="protein sequence ID" value="QCO11062.1"/>
    <property type="molecule type" value="Genomic_DNA"/>
</dbReference>
<dbReference type="KEGG" id="abf:AMK58_18590"/>
<evidence type="ECO:0000256" key="1">
    <source>
        <dbReference type="ARBA" id="ARBA00010165"/>
    </source>
</evidence>
<dbReference type="Proteomes" id="UP000298774">
    <property type="component" value="Plasmid p1"/>
</dbReference>
<keyword evidence="5" id="KW-0067">ATP-binding</keyword>
<dbReference type="EC" id="2.7.1.-" evidence="7"/>
<evidence type="ECO:0000256" key="5">
    <source>
        <dbReference type="ARBA" id="ARBA00022840"/>
    </source>
</evidence>
<reference evidence="8 9" key="1">
    <citation type="submission" date="2018-09" db="EMBL/GenBank/DDBJ databases">
        <title>Whole genome based analysis of evolution and adaptive divergence in Indian and Brazilian strains of Azospirillum brasilense.</title>
        <authorList>
            <person name="Singh C."/>
            <person name="Tripathi A.K."/>
        </authorList>
    </citation>
    <scope>NUCLEOTIDE SEQUENCE [LARGE SCALE GENOMIC DNA]</scope>
    <source>
        <strain evidence="8 9">MTCC4038</strain>
        <plasmid evidence="8 9">p1</plasmid>
    </source>
</reference>
<evidence type="ECO:0000313" key="10">
    <source>
        <dbReference type="Proteomes" id="UP001277471"/>
    </source>
</evidence>
<evidence type="ECO:0000256" key="3">
    <source>
        <dbReference type="ARBA" id="ARBA00022741"/>
    </source>
</evidence>
<evidence type="ECO:0000256" key="2">
    <source>
        <dbReference type="ARBA" id="ARBA00022679"/>
    </source>
</evidence>
<organism evidence="8 9">
    <name type="scientific">Azospirillum brasilense</name>
    <dbReference type="NCBI Taxonomy" id="192"/>
    <lineage>
        <taxon>Bacteria</taxon>
        <taxon>Pseudomonadati</taxon>
        <taxon>Pseudomonadota</taxon>
        <taxon>Alphaproteobacteria</taxon>
        <taxon>Rhodospirillales</taxon>
        <taxon>Azospirillaceae</taxon>
        <taxon>Azospirillum</taxon>
    </lineage>
</organism>